<sequence length="378" mass="40558">MTKLDTESIAIGVGLLILAILVVSVLARRRRDQEYVGLTPGLEPVDPRSASVRRVRGGVEWKGQVAPQFSPPRGMGPAVAGTIIDGSVDSRDLAAMLVDLSLRGWYRLQHIGPPGKGKGDWVFHQAAQPPSGDRLSPAEQRMLSAIFAGGPQVSLAGLRPHLKIKLREVQIDLYREMIQRGWYRDHPRSRNGIPALIGVLLIPGAAVLAWVAYTLQRDQGAVYAWALPAGALAAAIVLITFGRGRTPRTASGTAARIQVLGFREYLATAEADQIKFEEAANLLPRYLPFALAFGLADRWAKLVRDVQRDAQLAGYGDLTSGWDSMPDLFLFTDFASDATSLFVDGAGCIDGCDGCDGLDGCDGCDGCDGLDGCGGCDW</sequence>
<keyword evidence="1" id="KW-1133">Transmembrane helix</keyword>
<evidence type="ECO:0000256" key="1">
    <source>
        <dbReference type="SAM" id="Phobius"/>
    </source>
</evidence>
<reference evidence="3" key="1">
    <citation type="submission" date="2020-03" db="EMBL/GenBank/DDBJ databases">
        <title>Draft sequencing of Calidifontibacter sp. DB0510.</title>
        <authorList>
            <person name="Kim D.-U."/>
        </authorList>
    </citation>
    <scope>NUCLEOTIDE SEQUENCE</scope>
    <source>
        <strain evidence="3">DB0510</strain>
    </source>
</reference>
<accession>A0A967AXA9</accession>
<feature type="transmembrane region" description="Helical" evidence="1">
    <location>
        <begin position="6"/>
        <end position="27"/>
    </location>
</feature>
<keyword evidence="4" id="KW-1185">Reference proteome</keyword>
<comment type="caution">
    <text evidence="3">The sequence shown here is derived from an EMBL/GenBank/DDBJ whole genome shotgun (WGS) entry which is preliminary data.</text>
</comment>
<evidence type="ECO:0000313" key="4">
    <source>
        <dbReference type="Proteomes" id="UP000744769"/>
    </source>
</evidence>
<keyword evidence="1" id="KW-0812">Transmembrane</keyword>
<dbReference type="AlphaFoldDB" id="A0A967AXA9"/>
<dbReference type="EMBL" id="JAAOIV010000002">
    <property type="protein sequence ID" value="NHN54704.1"/>
    <property type="molecule type" value="Genomic_DNA"/>
</dbReference>
<dbReference type="InterPro" id="IPR048389">
    <property type="entry name" value="YciQ-like_C"/>
</dbReference>
<dbReference type="Proteomes" id="UP000744769">
    <property type="component" value="Unassembled WGS sequence"/>
</dbReference>
<keyword evidence="1" id="KW-0472">Membrane</keyword>
<evidence type="ECO:0000259" key="2">
    <source>
        <dbReference type="Pfam" id="PF20990"/>
    </source>
</evidence>
<organism evidence="3 4">
    <name type="scientific">Metallococcus carri</name>
    <dbReference type="NCBI Taxonomy" id="1656884"/>
    <lineage>
        <taxon>Bacteria</taxon>
        <taxon>Bacillati</taxon>
        <taxon>Actinomycetota</taxon>
        <taxon>Actinomycetes</taxon>
        <taxon>Micrococcales</taxon>
        <taxon>Dermacoccaceae</taxon>
        <taxon>Metallococcus</taxon>
    </lineage>
</organism>
<dbReference type="Pfam" id="PF20990">
    <property type="entry name" value="DUF2207_C"/>
    <property type="match status" value="1"/>
</dbReference>
<feature type="transmembrane region" description="Helical" evidence="1">
    <location>
        <begin position="193"/>
        <end position="215"/>
    </location>
</feature>
<evidence type="ECO:0000313" key="3">
    <source>
        <dbReference type="EMBL" id="NHN54704.1"/>
    </source>
</evidence>
<dbReference type="RefSeq" id="WP_166192835.1">
    <property type="nucleotide sequence ID" value="NZ_JAAOIV010000002.1"/>
</dbReference>
<proteinExistence type="predicted"/>
<protein>
    <submittedName>
        <fullName evidence="3">DUF2207 domain-containing protein</fullName>
    </submittedName>
</protein>
<gene>
    <name evidence="3" type="ORF">G9U51_02770</name>
</gene>
<name>A0A967AXA9_9MICO</name>
<feature type="transmembrane region" description="Helical" evidence="1">
    <location>
        <begin position="221"/>
        <end position="241"/>
    </location>
</feature>
<feature type="domain" description="Predicted membrane protein YciQ-like C-terminal" evidence="2">
    <location>
        <begin position="68"/>
        <end position="301"/>
    </location>
</feature>